<keyword evidence="2" id="KW-1185">Reference proteome</keyword>
<evidence type="ECO:0000313" key="1">
    <source>
        <dbReference type="EMBL" id="KAF2205059.1"/>
    </source>
</evidence>
<organism evidence="1 2">
    <name type="scientific">Delitschia confertaspora ATCC 74209</name>
    <dbReference type="NCBI Taxonomy" id="1513339"/>
    <lineage>
        <taxon>Eukaryota</taxon>
        <taxon>Fungi</taxon>
        <taxon>Dikarya</taxon>
        <taxon>Ascomycota</taxon>
        <taxon>Pezizomycotina</taxon>
        <taxon>Dothideomycetes</taxon>
        <taxon>Pleosporomycetidae</taxon>
        <taxon>Pleosporales</taxon>
        <taxon>Delitschiaceae</taxon>
        <taxon>Delitschia</taxon>
    </lineage>
</organism>
<comment type="caution">
    <text evidence="1">The sequence shown here is derived from an EMBL/GenBank/DDBJ whole genome shotgun (WGS) entry which is preliminary data.</text>
</comment>
<dbReference type="AlphaFoldDB" id="A0A9P4MTA9"/>
<sequence>MTCSSMTCSSMTCSSMTCSSTTCFYDLLFYAFRLYNLLSFDFLFYDPRLYNIFYELASTVSAPTSSLLTTSLPLTPTENQSSPISSNVCNSFKEQRISKERGEAEMLSYLLILDTWYSVQYHKPRIILKQVDKGQPVICKCNGHHALCFSRLCLDSCSVLFMFEINE</sequence>
<evidence type="ECO:0000313" key="2">
    <source>
        <dbReference type="Proteomes" id="UP000799536"/>
    </source>
</evidence>
<dbReference type="EMBL" id="ML993863">
    <property type="protein sequence ID" value="KAF2205059.1"/>
    <property type="molecule type" value="Genomic_DNA"/>
</dbReference>
<proteinExistence type="predicted"/>
<protein>
    <submittedName>
        <fullName evidence="1">Uncharacterized protein</fullName>
    </submittedName>
</protein>
<reference evidence="1" key="1">
    <citation type="journal article" date="2020" name="Stud. Mycol.">
        <title>101 Dothideomycetes genomes: a test case for predicting lifestyles and emergence of pathogens.</title>
        <authorList>
            <person name="Haridas S."/>
            <person name="Albert R."/>
            <person name="Binder M."/>
            <person name="Bloem J."/>
            <person name="Labutti K."/>
            <person name="Salamov A."/>
            <person name="Andreopoulos B."/>
            <person name="Baker S."/>
            <person name="Barry K."/>
            <person name="Bills G."/>
            <person name="Bluhm B."/>
            <person name="Cannon C."/>
            <person name="Castanera R."/>
            <person name="Culley D."/>
            <person name="Daum C."/>
            <person name="Ezra D."/>
            <person name="Gonzalez J."/>
            <person name="Henrissat B."/>
            <person name="Kuo A."/>
            <person name="Liang C."/>
            <person name="Lipzen A."/>
            <person name="Lutzoni F."/>
            <person name="Magnuson J."/>
            <person name="Mondo S."/>
            <person name="Nolan M."/>
            <person name="Ohm R."/>
            <person name="Pangilinan J."/>
            <person name="Park H.-J."/>
            <person name="Ramirez L."/>
            <person name="Alfaro M."/>
            <person name="Sun H."/>
            <person name="Tritt A."/>
            <person name="Yoshinaga Y."/>
            <person name="Zwiers L.-H."/>
            <person name="Turgeon B."/>
            <person name="Goodwin S."/>
            <person name="Spatafora J."/>
            <person name="Crous P."/>
            <person name="Grigoriev I."/>
        </authorList>
    </citation>
    <scope>NUCLEOTIDE SEQUENCE</scope>
    <source>
        <strain evidence="1">ATCC 74209</strain>
    </source>
</reference>
<name>A0A9P4MTA9_9PLEO</name>
<dbReference type="Proteomes" id="UP000799536">
    <property type="component" value="Unassembled WGS sequence"/>
</dbReference>
<accession>A0A9P4MTA9</accession>
<gene>
    <name evidence="1" type="ORF">GQ43DRAFT_76147</name>
</gene>